<evidence type="ECO:0000256" key="5">
    <source>
        <dbReference type="ARBA" id="ARBA00022598"/>
    </source>
</evidence>
<dbReference type="FunFam" id="3.40.50.620:FF:000009">
    <property type="entry name" value="Cysteine--tRNA ligase"/>
    <property type="match status" value="1"/>
</dbReference>
<feature type="domain" description="Cysteinyl-tRNA synthetase class Ia DALR" evidence="13">
    <location>
        <begin position="358"/>
        <end position="419"/>
    </location>
</feature>
<dbReference type="Pfam" id="PF09190">
    <property type="entry name" value="DALR_2"/>
    <property type="match status" value="1"/>
</dbReference>
<keyword evidence="7 12" id="KW-0547">Nucleotide-binding</keyword>
<dbReference type="GO" id="GO:0004817">
    <property type="term" value="F:cysteine-tRNA ligase activity"/>
    <property type="evidence" value="ECO:0007669"/>
    <property type="project" value="UniProtKB-UniRule"/>
</dbReference>
<dbReference type="InterPro" id="IPR032678">
    <property type="entry name" value="tRNA-synt_1_cat_dom"/>
</dbReference>
<reference evidence="14 15" key="1">
    <citation type="journal article" date="2014" name="Proc. Natl. Acad. Sci. U.S.A.">
        <title>Molecular dissection of the evolution of carbapenem-resistant multilocus sequence type 258 Klebsiella pneumoniae.</title>
        <authorList>
            <person name="Deleo F.R."/>
            <person name="Chen L."/>
            <person name="Porcella S.F."/>
            <person name="Martens C.A."/>
            <person name="Kobayashi S.D."/>
            <person name="Porter A.R."/>
            <person name="Chavda K.D."/>
            <person name="Jacobs M.R."/>
            <person name="Mathema B."/>
            <person name="Olsen R.J."/>
            <person name="Bonomo R.A."/>
            <person name="Musser J.M."/>
            <person name="Kreiswirth B.N."/>
        </authorList>
    </citation>
    <scope>NUCLEOTIDE SEQUENCE [LARGE SCALE GENOMIC DNA]</scope>
    <source>
        <strain evidence="14">30684/NJST258_2</strain>
    </source>
</reference>
<evidence type="ECO:0000313" key="14">
    <source>
        <dbReference type="EMBL" id="AHM80936.1"/>
    </source>
</evidence>
<comment type="similarity">
    <text evidence="2 12">Belongs to the class-I aminoacyl-tRNA synthetase family.</text>
</comment>
<feature type="binding site" evidence="12">
    <location>
        <position position="251"/>
    </location>
    <ligand>
        <name>Zn(2+)</name>
        <dbReference type="ChEBI" id="CHEBI:29105"/>
    </ligand>
</feature>
<dbReference type="Pfam" id="PF01406">
    <property type="entry name" value="tRNA-synt_1e"/>
    <property type="match status" value="1"/>
</dbReference>
<feature type="binding site" evidence="12">
    <location>
        <position position="45"/>
    </location>
    <ligand>
        <name>Zn(2+)</name>
        <dbReference type="ChEBI" id="CHEBI:29105"/>
    </ligand>
</feature>
<evidence type="ECO:0000256" key="3">
    <source>
        <dbReference type="ARBA" id="ARBA00011245"/>
    </source>
</evidence>
<comment type="subunit">
    <text evidence="3 12">Monomer.</text>
</comment>
<protein>
    <recommendedName>
        <fullName evidence="12">Cysteine--tRNA ligase</fullName>
        <ecNumber evidence="12">6.1.1.16</ecNumber>
    </recommendedName>
    <alternativeName>
        <fullName evidence="12">Cysteinyl-tRNA synthetase</fullName>
        <shortName evidence="12">CysRS</shortName>
    </alternativeName>
</protein>
<evidence type="ECO:0000256" key="12">
    <source>
        <dbReference type="HAMAP-Rule" id="MF_00041"/>
    </source>
</evidence>
<dbReference type="PATRIC" id="fig|1420013.3.peg.3907"/>
<dbReference type="InterPro" id="IPR056411">
    <property type="entry name" value="CysS_C"/>
</dbReference>
<dbReference type="FunFam" id="1.20.120.1910:FF:000001">
    <property type="entry name" value="Cysteine--tRNA ligase"/>
    <property type="match status" value="1"/>
</dbReference>
<organism evidence="14 15">
    <name type="scientific">Klebsiella pneumoniae 30684/NJST258_2</name>
    <dbReference type="NCBI Taxonomy" id="1420013"/>
    <lineage>
        <taxon>Bacteria</taxon>
        <taxon>Pseudomonadati</taxon>
        <taxon>Pseudomonadota</taxon>
        <taxon>Gammaproteobacteria</taxon>
        <taxon>Enterobacterales</taxon>
        <taxon>Enterobacteriaceae</taxon>
        <taxon>Klebsiella/Raoultella group</taxon>
        <taxon>Klebsiella</taxon>
        <taxon>Klebsiella pneumoniae complex</taxon>
    </lineage>
</organism>
<feature type="short sequence motif" description="'HIGH' region" evidence="12">
    <location>
        <begin position="47"/>
        <end position="57"/>
    </location>
</feature>
<keyword evidence="10 12" id="KW-0648">Protein biosynthesis</keyword>
<evidence type="ECO:0000256" key="11">
    <source>
        <dbReference type="ARBA" id="ARBA00023146"/>
    </source>
</evidence>
<gene>
    <name evidence="12" type="primary">cysS</name>
    <name evidence="14" type="ORF">KPNJ2_04156</name>
</gene>
<evidence type="ECO:0000256" key="1">
    <source>
        <dbReference type="ARBA" id="ARBA00004496"/>
    </source>
</evidence>
<dbReference type="EC" id="6.1.1.16" evidence="12"/>
<keyword evidence="11 12" id="KW-0030">Aminoacyl-tRNA synthetase</keyword>
<sequence length="478" mass="54015">MGIIETSLPTHVYTESSMLKIFNTLTRQKEEFKPIHAGEVGMYVCGITVYDLCHIGHGRTFVSFDVVARYLRFLGYKLKYVRNITDIDDKIIKRANENGESFVALVDRMIAEMHKDFDALNILRPDSEPRATHHIAEIIEITEQLIAKGHAYVADNGDVMFDVPTDPNYGLLSRQDLDQLQAGARVDVVDVKRNPMDFVLWKMSKEGEPSWPSPWGAGRPGWHIECSAMNCKQLGNHFDIHGGGSDLMFPHHENEIAQSTCAHDGEYVNYWMHSGMVMVDREKMSKSLGNFFTVRDVLKYYDAETIRYFLMSGHYRSQLNYSEENLKQARSALERLYTALRGTDKSVDAAGGEAFEARFIEAMDDDFNTPEAYSVLFDMAREVNRLKTEDAAAANAMAAHLRKLAAVLGLLEQEPEAFLQSGAQVDDAEVAEIESLIQQRLDARKAKDWAAADAARDRLNEMGIVLEDGPQGTTWRRK</sequence>
<feature type="binding site" evidence="12">
    <location>
        <position position="286"/>
    </location>
    <ligand>
        <name>ATP</name>
        <dbReference type="ChEBI" id="CHEBI:30616"/>
    </ligand>
</feature>
<dbReference type="CDD" id="cd00672">
    <property type="entry name" value="CysRS_core"/>
    <property type="match status" value="1"/>
</dbReference>
<comment type="cofactor">
    <cofactor evidence="12">
        <name>Zn(2+)</name>
        <dbReference type="ChEBI" id="CHEBI:29105"/>
    </cofactor>
    <text evidence="12">Binds 1 zinc ion per subunit.</text>
</comment>
<dbReference type="PRINTS" id="PR00983">
    <property type="entry name" value="TRNASYNTHCYS"/>
</dbReference>
<dbReference type="GO" id="GO:0006423">
    <property type="term" value="P:cysteinyl-tRNA aminoacylation"/>
    <property type="evidence" value="ECO:0007669"/>
    <property type="project" value="UniProtKB-UniRule"/>
</dbReference>
<feature type="binding site" evidence="12">
    <location>
        <position position="255"/>
    </location>
    <ligand>
        <name>Zn(2+)</name>
        <dbReference type="ChEBI" id="CHEBI:29105"/>
    </ligand>
</feature>
<evidence type="ECO:0000256" key="6">
    <source>
        <dbReference type="ARBA" id="ARBA00022723"/>
    </source>
</evidence>
<dbReference type="SUPFAM" id="SSF47323">
    <property type="entry name" value="Anticodon-binding domain of a subclass of class I aminoacyl-tRNA synthetases"/>
    <property type="match status" value="1"/>
</dbReference>
<keyword evidence="4 12" id="KW-0963">Cytoplasm</keyword>
<proteinExistence type="inferred from homology"/>
<keyword evidence="9 12" id="KW-0067">ATP-binding</keyword>
<keyword evidence="6 12" id="KW-0479">Metal-binding</keyword>
<dbReference type="GO" id="GO:0005829">
    <property type="term" value="C:cytosol"/>
    <property type="evidence" value="ECO:0007669"/>
    <property type="project" value="TreeGrafter"/>
</dbReference>
<dbReference type="Gene3D" id="3.40.50.620">
    <property type="entry name" value="HUPs"/>
    <property type="match status" value="1"/>
</dbReference>
<keyword evidence="5 12" id="KW-0436">Ligase</keyword>
<dbReference type="InterPro" id="IPR009080">
    <property type="entry name" value="tRNAsynth_Ia_anticodon-bd"/>
</dbReference>
<evidence type="ECO:0000256" key="9">
    <source>
        <dbReference type="ARBA" id="ARBA00022840"/>
    </source>
</evidence>
<dbReference type="InterPro" id="IPR015273">
    <property type="entry name" value="Cys-tRNA-synt_Ia_DALR"/>
</dbReference>
<dbReference type="CDD" id="cd07963">
    <property type="entry name" value="Anticodon_Ia_Cys"/>
    <property type="match status" value="1"/>
</dbReference>
<dbReference type="SMART" id="SM00840">
    <property type="entry name" value="DALR_2"/>
    <property type="match status" value="1"/>
</dbReference>
<accession>W8VHT3</accession>
<feature type="binding site" evidence="12">
    <location>
        <position position="226"/>
    </location>
    <ligand>
        <name>Zn(2+)</name>
        <dbReference type="ChEBI" id="CHEBI:29105"/>
    </ligand>
</feature>
<keyword evidence="8 12" id="KW-0862">Zinc</keyword>
<comment type="catalytic activity">
    <reaction evidence="12">
        <text>tRNA(Cys) + L-cysteine + ATP = L-cysteinyl-tRNA(Cys) + AMP + diphosphate</text>
        <dbReference type="Rhea" id="RHEA:17773"/>
        <dbReference type="Rhea" id="RHEA-COMP:9661"/>
        <dbReference type="Rhea" id="RHEA-COMP:9679"/>
        <dbReference type="ChEBI" id="CHEBI:30616"/>
        <dbReference type="ChEBI" id="CHEBI:33019"/>
        <dbReference type="ChEBI" id="CHEBI:35235"/>
        <dbReference type="ChEBI" id="CHEBI:78442"/>
        <dbReference type="ChEBI" id="CHEBI:78517"/>
        <dbReference type="ChEBI" id="CHEBI:456215"/>
        <dbReference type="EC" id="6.1.1.16"/>
    </reaction>
</comment>
<evidence type="ECO:0000256" key="10">
    <source>
        <dbReference type="ARBA" id="ARBA00022917"/>
    </source>
</evidence>
<evidence type="ECO:0000256" key="2">
    <source>
        <dbReference type="ARBA" id="ARBA00005594"/>
    </source>
</evidence>
<dbReference type="InterPro" id="IPR014729">
    <property type="entry name" value="Rossmann-like_a/b/a_fold"/>
</dbReference>
<feature type="short sequence motif" description="'KMSKS' region" evidence="12">
    <location>
        <begin position="283"/>
        <end position="287"/>
    </location>
</feature>
<evidence type="ECO:0000313" key="15">
    <source>
        <dbReference type="Proteomes" id="UP000019586"/>
    </source>
</evidence>
<dbReference type="AlphaFoldDB" id="W8VHT3"/>
<dbReference type="InterPro" id="IPR024909">
    <property type="entry name" value="Cys-tRNA/MSH_ligase"/>
</dbReference>
<evidence type="ECO:0000256" key="4">
    <source>
        <dbReference type="ARBA" id="ARBA00022490"/>
    </source>
</evidence>
<dbReference type="SUPFAM" id="SSF52374">
    <property type="entry name" value="Nucleotidylyl transferase"/>
    <property type="match status" value="1"/>
</dbReference>
<dbReference type="Pfam" id="PF23493">
    <property type="entry name" value="CysS_C"/>
    <property type="match status" value="1"/>
</dbReference>
<dbReference type="InterPro" id="IPR015803">
    <property type="entry name" value="Cys-tRNA-ligase"/>
</dbReference>
<comment type="subcellular location">
    <subcellularLocation>
        <location evidence="1 12">Cytoplasm</location>
    </subcellularLocation>
</comment>
<dbReference type="Proteomes" id="UP000019586">
    <property type="component" value="Chromosome"/>
</dbReference>
<dbReference type="Gene3D" id="1.20.120.1910">
    <property type="entry name" value="Cysteine-tRNA ligase, C-terminal anti-codon recognition domain"/>
    <property type="match status" value="1"/>
</dbReference>
<dbReference type="PANTHER" id="PTHR10890">
    <property type="entry name" value="CYSTEINYL-TRNA SYNTHETASE"/>
    <property type="match status" value="1"/>
</dbReference>
<dbReference type="EMBL" id="CP006918">
    <property type="protein sequence ID" value="AHM80936.1"/>
    <property type="molecule type" value="Genomic_DNA"/>
</dbReference>
<evidence type="ECO:0000256" key="7">
    <source>
        <dbReference type="ARBA" id="ARBA00022741"/>
    </source>
</evidence>
<name>W8VHT3_KLEPN</name>
<evidence type="ECO:0000256" key="8">
    <source>
        <dbReference type="ARBA" id="ARBA00022833"/>
    </source>
</evidence>
<dbReference type="KEGG" id="kps:KPNJ2_04156"/>
<evidence type="ECO:0000259" key="13">
    <source>
        <dbReference type="SMART" id="SM00840"/>
    </source>
</evidence>
<dbReference type="PANTHER" id="PTHR10890:SF3">
    <property type="entry name" value="CYSTEINE--TRNA LIGASE, CYTOPLASMIC"/>
    <property type="match status" value="1"/>
</dbReference>
<dbReference type="NCBIfam" id="TIGR00435">
    <property type="entry name" value="cysS"/>
    <property type="match status" value="1"/>
</dbReference>
<dbReference type="HAMAP" id="MF_00041">
    <property type="entry name" value="Cys_tRNA_synth"/>
    <property type="match status" value="1"/>
</dbReference>
<dbReference type="GO" id="GO:0008270">
    <property type="term" value="F:zinc ion binding"/>
    <property type="evidence" value="ECO:0007669"/>
    <property type="project" value="UniProtKB-UniRule"/>
</dbReference>
<dbReference type="HOGENOM" id="CLU_013528_0_1_6"/>
<dbReference type="GO" id="GO:0005524">
    <property type="term" value="F:ATP binding"/>
    <property type="evidence" value="ECO:0007669"/>
    <property type="project" value="UniProtKB-UniRule"/>
</dbReference>